<organism evidence="2 3">
    <name type="scientific">Dryococelus australis</name>
    <dbReference type="NCBI Taxonomy" id="614101"/>
    <lineage>
        <taxon>Eukaryota</taxon>
        <taxon>Metazoa</taxon>
        <taxon>Ecdysozoa</taxon>
        <taxon>Arthropoda</taxon>
        <taxon>Hexapoda</taxon>
        <taxon>Insecta</taxon>
        <taxon>Pterygota</taxon>
        <taxon>Neoptera</taxon>
        <taxon>Polyneoptera</taxon>
        <taxon>Phasmatodea</taxon>
        <taxon>Verophasmatodea</taxon>
        <taxon>Anareolatae</taxon>
        <taxon>Phasmatidae</taxon>
        <taxon>Eurycanthinae</taxon>
        <taxon>Dryococelus</taxon>
    </lineage>
</organism>
<comment type="caution">
    <text evidence="2">The sequence shown here is derived from an EMBL/GenBank/DDBJ whole genome shotgun (WGS) entry which is preliminary data.</text>
</comment>
<evidence type="ECO:0000313" key="3">
    <source>
        <dbReference type="Proteomes" id="UP001159363"/>
    </source>
</evidence>
<dbReference type="EMBL" id="JARBHB010000010">
    <property type="protein sequence ID" value="KAJ8873405.1"/>
    <property type="molecule type" value="Genomic_DNA"/>
</dbReference>
<reference evidence="2 3" key="1">
    <citation type="submission" date="2023-02" db="EMBL/GenBank/DDBJ databases">
        <title>LHISI_Scaffold_Assembly.</title>
        <authorList>
            <person name="Stuart O.P."/>
            <person name="Cleave R."/>
            <person name="Magrath M.J.L."/>
            <person name="Mikheyev A.S."/>
        </authorList>
    </citation>
    <scope>NUCLEOTIDE SEQUENCE [LARGE SCALE GENOMIC DNA]</scope>
    <source>
        <strain evidence="2">Daus_M_001</strain>
        <tissue evidence="2">Leg muscle</tissue>
    </source>
</reference>
<accession>A0ABQ9GMY5</accession>
<proteinExistence type="predicted"/>
<feature type="compositionally biased region" description="Basic residues" evidence="1">
    <location>
        <begin position="747"/>
        <end position="760"/>
    </location>
</feature>
<gene>
    <name evidence="2" type="ORF">PR048_024221</name>
</gene>
<evidence type="ECO:0000256" key="1">
    <source>
        <dbReference type="SAM" id="MobiDB-lite"/>
    </source>
</evidence>
<feature type="region of interest" description="Disordered" evidence="1">
    <location>
        <begin position="1135"/>
        <end position="1176"/>
    </location>
</feature>
<dbReference type="Proteomes" id="UP001159363">
    <property type="component" value="Chromosome 9"/>
</dbReference>
<feature type="region of interest" description="Disordered" evidence="1">
    <location>
        <begin position="1540"/>
        <end position="1584"/>
    </location>
</feature>
<keyword evidence="3" id="KW-1185">Reference proteome</keyword>
<sequence length="1584" mass="177796">MHSHIHVSRYGNVQTTHSHAHKAAVTLVYFDIRAKKKDKLCKEQHTSANQFLCPTLSHVTENKDISSLTETVFEGAHRVYGGATALKSFSVCQVKSQPGRVAKEKRKRKWKTAGGGVGGDTVNMCHATFCRLSAPPKEIFIFFDEYFMRNPPLRDTGTSSLENARLRKCNLRERFPVQRAEHLVAAGHAKVIIVLANVSKEVSEKRLNKETTIPCRYLRELVYFTPRAQEYTTTVYTNMAKKQVWHHIVQGPPVYSRLEEHSLQEAAITCYATPRFQLKHSACSNYTYRYYCKLSKTMCSPSLHSQQFYISPPGFSHFLKHVRADTSRWSKKPASEISSHRCSRLYRFFKGTSNSNSARAHTHTHTIYIFMTQHSLDVSTVTTFVQNYEIHDDVLFFLYITLRISMCQLCKRKRFGLRAKADISSARHEDGATVECKSFREMRLFPRKPAGGRQRPLRCLRARIPVRLCVRRVVYYTTEAPMAKYSKFTLAIVMHFFRILDARSIHVTWLPGAPMAIAMSQYSLHVSSMASLTLQSTTLSLAVCLTLRHINCSIATSPHPYLIGLPHGEISGLIGYSMLPVATRSLANMLLASYAILMASAVRVGVRYKPRVGVLNASEGEARRVWCSAGMQGRRKQEYPEKNPPACENIRIVSHIQNSPLSQPPTPYHAGSDMQMALGVAGGGGGGSGSDERKADVVPTMGRHATTQLAYVERFGRLLTARSSQPMSVKLAEYGATPECKGEGKGRSLRKPPYQRHRPARFPTCQPGVLLPVRTLSNWESCRTMPLVGGSSQGTPVFIALSFRRRSILTSIILIGSQDLGVKSRSNLFTHQVSPCTIGTLPIVIFKTLRARDLPQSDLWAQRAIRQSDFSPPVWWCSQDDPTRYDYRFGTTLQPIQPRPRPLKPHQRAELTLTDRERESPSLVEAIPPRFLVKQPYCVQFYSQSRPGIEIYPFLSSSIYSKYRRTAGYAHILQPPKAWLLFLPQRRQVDDLFTHPIVQPASRTLHCLILAVADFPPAGHFSRCSSSITLSHQLLGSETCLTFISFALATWKVQRTPSRAERTSAVHTRRTQQVPVTRVEPACSAATHEREARLPLHTYCDVNCTTTLYQALNDEQSSDTRLACEAVRSEVCSEQHWNERAGGNEKSPRKPAADTIPTCDNPGAAPSGIETGSPRTTAQQMYRCVTAKCGENFRSTREQDVVRLDLDVGISPQRVNIEVLRADEGDTRWVWNSVGMQVRGIREIPAKTHRPAAMSSTISTYDNPGAAPSGIEPGTPCGDLATPPPPLNNGKPASWHAFKVPSLQKEEKGIMGFYGSAGFPLRLNFPPAERRRGDVKKNEASIRRCEKLWRALCATGNAKVILQKPGAKSAAPRRNRRPTSPSPLPGTMRSRPPDSPFWESRECQQWRDLLESQTSSRLLEFPIRLATTQECSGETCWRLSPPQRITRVGEDSRSRPKTLYIYILPQPSGRQSLMETAWPSVRERRKCGRRLEIAGRRRWSDFSHPTKANQVRFPSGSLPDFRTCWSAGFLGELPFCELTQSTPNTTKRPLSDSLHVKSRMDPHGNSASKVKKRGSDTGDTNTQA</sequence>
<feature type="compositionally biased region" description="Basic and acidic residues" evidence="1">
    <location>
        <begin position="1135"/>
        <end position="1152"/>
    </location>
</feature>
<feature type="region of interest" description="Disordered" evidence="1">
    <location>
        <begin position="1363"/>
        <end position="1398"/>
    </location>
</feature>
<feature type="region of interest" description="Disordered" evidence="1">
    <location>
        <begin position="740"/>
        <end position="761"/>
    </location>
</feature>
<evidence type="ECO:0000313" key="2">
    <source>
        <dbReference type="EMBL" id="KAJ8873405.1"/>
    </source>
</evidence>
<name>A0ABQ9GMY5_9NEOP</name>
<protein>
    <submittedName>
        <fullName evidence="2">Uncharacterized protein</fullName>
    </submittedName>
</protein>